<evidence type="ECO:0000313" key="2">
    <source>
        <dbReference type="Proteomes" id="UP000001822"/>
    </source>
</evidence>
<dbReference type="KEGG" id="chu:CHU_0295"/>
<evidence type="ECO:0000313" key="1">
    <source>
        <dbReference type="EMBL" id="ABG57586.1"/>
    </source>
</evidence>
<dbReference type="AlphaFoldDB" id="A0A6N4SMW2"/>
<reference evidence="1 2" key="1">
    <citation type="journal article" date="2007" name="Appl. Environ. Microbiol.">
        <title>Genome sequence of the cellulolytic gliding bacterium Cytophaga hutchinsonii.</title>
        <authorList>
            <person name="Xie G."/>
            <person name="Bruce D.C."/>
            <person name="Challacombe J.F."/>
            <person name="Chertkov O."/>
            <person name="Detter J.C."/>
            <person name="Gilna P."/>
            <person name="Han C.S."/>
            <person name="Lucas S."/>
            <person name="Misra M."/>
            <person name="Myers G.L."/>
            <person name="Richardson P."/>
            <person name="Tapia R."/>
            <person name="Thayer N."/>
            <person name="Thompson L.S."/>
            <person name="Brettin T.S."/>
            <person name="Henrissat B."/>
            <person name="Wilson D.B."/>
            <person name="McBride M.J."/>
        </authorList>
    </citation>
    <scope>NUCLEOTIDE SEQUENCE [LARGE SCALE GENOMIC DNA]</scope>
    <source>
        <strain evidence="2">ATCC 33406 / DSM 1761 / CIP 103989 / NBRC 15051 / NCIMB 9469 / D465</strain>
    </source>
</reference>
<organism evidence="1 2">
    <name type="scientific">Cytophaga hutchinsonii (strain ATCC 33406 / DSM 1761 / CIP 103989 / NBRC 15051 / NCIMB 9469 / D465)</name>
    <dbReference type="NCBI Taxonomy" id="269798"/>
    <lineage>
        <taxon>Bacteria</taxon>
        <taxon>Pseudomonadati</taxon>
        <taxon>Bacteroidota</taxon>
        <taxon>Cytophagia</taxon>
        <taxon>Cytophagales</taxon>
        <taxon>Cytophagaceae</taxon>
        <taxon>Cytophaga</taxon>
    </lineage>
</organism>
<keyword evidence="2" id="KW-1185">Reference proteome</keyword>
<sequence length="59" mass="7397">MKSSVQTNCLTELFIFHSLVFHVKRFSSFKERYTIYTFYLIHFNLCFHEKFNFRYILFL</sequence>
<dbReference type="Proteomes" id="UP000001822">
    <property type="component" value="Chromosome"/>
</dbReference>
<name>A0A6N4SMW2_CYTH3</name>
<dbReference type="EMBL" id="CP000383">
    <property type="protein sequence ID" value="ABG57586.1"/>
    <property type="molecule type" value="Genomic_DNA"/>
</dbReference>
<protein>
    <submittedName>
        <fullName evidence="1">Uncharacterized protein</fullName>
    </submittedName>
</protein>
<gene>
    <name evidence="1" type="ordered locus">CHU_0295</name>
</gene>
<proteinExistence type="predicted"/>
<accession>A0A6N4SMW2</accession>